<gene>
    <name evidence="11" type="ORF">EI16_02175</name>
</gene>
<name>A0A066ZNR4_HYDMR</name>
<evidence type="ECO:0000256" key="6">
    <source>
        <dbReference type="ARBA" id="ARBA00023002"/>
    </source>
</evidence>
<dbReference type="FunFam" id="1.10.3660.10:FF:000003">
    <property type="entry name" value="Prephenate dehydrogenase"/>
    <property type="match status" value="1"/>
</dbReference>
<comment type="catalytic activity">
    <reaction evidence="9">
        <text>prephenate + NAD(+) = 3-(4-hydroxyphenyl)pyruvate + CO2 + NADH</text>
        <dbReference type="Rhea" id="RHEA:13869"/>
        <dbReference type="ChEBI" id="CHEBI:16526"/>
        <dbReference type="ChEBI" id="CHEBI:29934"/>
        <dbReference type="ChEBI" id="CHEBI:36242"/>
        <dbReference type="ChEBI" id="CHEBI:57540"/>
        <dbReference type="ChEBI" id="CHEBI:57945"/>
        <dbReference type="EC" id="1.3.1.12"/>
    </reaction>
</comment>
<dbReference type="FunFam" id="3.40.50.720:FF:000208">
    <property type="entry name" value="Prephenate dehydrogenase"/>
    <property type="match status" value="1"/>
</dbReference>
<dbReference type="Gene3D" id="3.40.50.720">
    <property type="entry name" value="NAD(P)-binding Rossmann-like Domain"/>
    <property type="match status" value="1"/>
</dbReference>
<dbReference type="EMBL" id="JMIU01000001">
    <property type="protein sequence ID" value="KDN95137.1"/>
    <property type="molecule type" value="Genomic_DNA"/>
</dbReference>
<dbReference type="Proteomes" id="UP000027341">
    <property type="component" value="Unassembled WGS sequence"/>
</dbReference>
<keyword evidence="4" id="KW-0827">Tyrosine biosynthesis</keyword>
<evidence type="ECO:0000256" key="4">
    <source>
        <dbReference type="ARBA" id="ARBA00022498"/>
    </source>
</evidence>
<comment type="pathway">
    <text evidence="1">Amino-acid biosynthesis; L-tyrosine biosynthesis; (4-hydroxyphenyl)pyruvate from prephenate (NAD(+) route): step 1/1.</text>
</comment>
<dbReference type="PANTHER" id="PTHR21363">
    <property type="entry name" value="PREPHENATE DEHYDROGENASE"/>
    <property type="match status" value="1"/>
</dbReference>
<dbReference type="GO" id="GO:0004665">
    <property type="term" value="F:prephenate dehydrogenase (NADP+) activity"/>
    <property type="evidence" value="ECO:0007669"/>
    <property type="project" value="InterPro"/>
</dbReference>
<protein>
    <recommendedName>
        <fullName evidence="3">prephenate dehydrogenase</fullName>
        <ecNumber evidence="3">1.3.1.12</ecNumber>
    </recommendedName>
</protein>
<keyword evidence="8" id="KW-0057">Aromatic amino acid biosynthesis</keyword>
<evidence type="ECO:0000256" key="5">
    <source>
        <dbReference type="ARBA" id="ARBA00022605"/>
    </source>
</evidence>
<dbReference type="InterPro" id="IPR036291">
    <property type="entry name" value="NAD(P)-bd_dom_sf"/>
</dbReference>
<feature type="domain" description="Prephenate/arogenate dehydrogenase" evidence="10">
    <location>
        <begin position="5"/>
        <end position="295"/>
    </location>
</feature>
<comment type="caution">
    <text evidence="11">The sequence shown here is derived from an EMBL/GenBank/DDBJ whole genome shotgun (WGS) entry which is preliminary data.</text>
</comment>
<dbReference type="GO" id="GO:0006571">
    <property type="term" value="P:tyrosine biosynthetic process"/>
    <property type="evidence" value="ECO:0007669"/>
    <property type="project" value="UniProtKB-KW"/>
</dbReference>
<dbReference type="GO" id="GO:0008977">
    <property type="term" value="F:prephenate dehydrogenase (NAD+) activity"/>
    <property type="evidence" value="ECO:0007669"/>
    <property type="project" value="UniProtKB-EC"/>
</dbReference>
<evidence type="ECO:0000256" key="8">
    <source>
        <dbReference type="ARBA" id="ARBA00023141"/>
    </source>
</evidence>
<dbReference type="Gene3D" id="1.10.3660.10">
    <property type="entry name" value="6-phosphogluconate dehydrogenase C-terminal like domain"/>
    <property type="match status" value="1"/>
</dbReference>
<dbReference type="Pfam" id="PF20463">
    <property type="entry name" value="PDH_C"/>
    <property type="match status" value="1"/>
</dbReference>
<evidence type="ECO:0000259" key="10">
    <source>
        <dbReference type="PROSITE" id="PS51176"/>
    </source>
</evidence>
<evidence type="ECO:0000256" key="7">
    <source>
        <dbReference type="ARBA" id="ARBA00023027"/>
    </source>
</evidence>
<dbReference type="GO" id="GO:0070403">
    <property type="term" value="F:NAD+ binding"/>
    <property type="evidence" value="ECO:0007669"/>
    <property type="project" value="InterPro"/>
</dbReference>
<dbReference type="InterPro" id="IPR008927">
    <property type="entry name" value="6-PGluconate_DH-like_C_sf"/>
</dbReference>
<dbReference type="InterPro" id="IPR046826">
    <property type="entry name" value="PDH_N"/>
</dbReference>
<evidence type="ECO:0000256" key="2">
    <source>
        <dbReference type="ARBA" id="ARBA00007964"/>
    </source>
</evidence>
<dbReference type="EC" id="1.3.1.12" evidence="3"/>
<sequence length="295" mass="31992">MMDVKKITIIGVGLIGGSFAKGLKEVSEKNNLGYEITGYEPNVDNLKKAVALGVIDRYETELPNAVQDADLILLGVPLGAMATVLSEMRGCIKPNTIITDVGSAKMSVISAVKEVFGEVLPNFVAGHPIAGKEKSGVEAACSDLFIDHRVVLTPTQETSADAMATVRALWESLGACITEMAPEFHDEVFAATSHLPHLLAFSLVDLLNEHEELGNVFQYTAGGFRDFTRIASSDATMWRDISLSNAQAIVKWLRSYQAELDNLIGLIDGQQSDALYKLFHDAKVARDTHIVKDTL</sequence>
<dbReference type="SUPFAM" id="SSF48179">
    <property type="entry name" value="6-phosphogluconate dehydrogenase C-terminal domain-like"/>
    <property type="match status" value="1"/>
</dbReference>
<dbReference type="InterPro" id="IPR003099">
    <property type="entry name" value="Prephen_DH"/>
</dbReference>
<dbReference type="InterPro" id="IPR050812">
    <property type="entry name" value="Preph/Arog_dehydrog"/>
</dbReference>
<organism evidence="11 12">
    <name type="scientific">Hydrogenovibrio marinus</name>
    <dbReference type="NCBI Taxonomy" id="28885"/>
    <lineage>
        <taxon>Bacteria</taxon>
        <taxon>Pseudomonadati</taxon>
        <taxon>Pseudomonadota</taxon>
        <taxon>Gammaproteobacteria</taxon>
        <taxon>Thiotrichales</taxon>
        <taxon>Piscirickettsiaceae</taxon>
        <taxon>Hydrogenovibrio</taxon>
    </lineage>
</organism>
<evidence type="ECO:0000313" key="12">
    <source>
        <dbReference type="Proteomes" id="UP000027341"/>
    </source>
</evidence>
<accession>A0A066ZNR4</accession>
<dbReference type="AlphaFoldDB" id="A0A066ZNR4"/>
<keyword evidence="6" id="KW-0560">Oxidoreductase</keyword>
<keyword evidence="5" id="KW-0028">Amino-acid biosynthesis</keyword>
<proteinExistence type="inferred from homology"/>
<comment type="similarity">
    <text evidence="2">Belongs to the prephenate/arogenate dehydrogenase family.</text>
</comment>
<reference evidence="11 12" key="1">
    <citation type="submission" date="2014-04" db="EMBL/GenBank/DDBJ databases">
        <title>Draft genome sequence of Hydrogenovibrio marinus MH-110, a model organism for aerobic H2 metabolism.</title>
        <authorList>
            <person name="Cha H.J."/>
            <person name="Jo B.H."/>
            <person name="Hwang B.H."/>
        </authorList>
    </citation>
    <scope>NUCLEOTIDE SEQUENCE [LARGE SCALE GENOMIC DNA]</scope>
    <source>
        <strain evidence="11 12">MH-110</strain>
    </source>
</reference>
<dbReference type="InterPro" id="IPR046825">
    <property type="entry name" value="PDH_C"/>
</dbReference>
<dbReference type="STRING" id="28885.EI16_02175"/>
<evidence type="ECO:0000313" key="11">
    <source>
        <dbReference type="EMBL" id="KDN95137.1"/>
    </source>
</evidence>
<dbReference type="PROSITE" id="PS51176">
    <property type="entry name" value="PDH_ADH"/>
    <property type="match status" value="1"/>
</dbReference>
<keyword evidence="7" id="KW-0520">NAD</keyword>
<evidence type="ECO:0000256" key="9">
    <source>
        <dbReference type="ARBA" id="ARBA00049260"/>
    </source>
</evidence>
<keyword evidence="12" id="KW-1185">Reference proteome</keyword>
<dbReference type="PANTHER" id="PTHR21363:SF0">
    <property type="entry name" value="PREPHENATE DEHYDROGENASE [NADP(+)]"/>
    <property type="match status" value="1"/>
</dbReference>
<dbReference type="SUPFAM" id="SSF51735">
    <property type="entry name" value="NAD(P)-binding Rossmann-fold domains"/>
    <property type="match status" value="1"/>
</dbReference>
<evidence type="ECO:0000256" key="1">
    <source>
        <dbReference type="ARBA" id="ARBA00005067"/>
    </source>
</evidence>
<evidence type="ECO:0000256" key="3">
    <source>
        <dbReference type="ARBA" id="ARBA00012068"/>
    </source>
</evidence>
<dbReference type="Pfam" id="PF02153">
    <property type="entry name" value="PDH_N"/>
    <property type="match status" value="1"/>
</dbReference>